<protein>
    <recommendedName>
        <fullName evidence="2">Lipid-A-disaccharide synthase</fullName>
    </recommendedName>
</protein>
<dbReference type="eggNOG" id="COG4370">
    <property type="taxonomic scope" value="Bacteria"/>
</dbReference>
<accession>B8HX64</accession>
<dbReference type="HOGENOM" id="CLU_035659_0_0_3"/>
<proteinExistence type="predicted"/>
<dbReference type="AlphaFoldDB" id="B8HX64"/>
<dbReference type="EMBL" id="CP001344">
    <property type="protein sequence ID" value="ACL44755.1"/>
    <property type="molecule type" value="Genomic_DNA"/>
</dbReference>
<organism evidence="1">
    <name type="scientific">Cyanothece sp. (strain PCC 7425 / ATCC 29141)</name>
    <dbReference type="NCBI Taxonomy" id="395961"/>
    <lineage>
        <taxon>Bacteria</taxon>
        <taxon>Bacillati</taxon>
        <taxon>Cyanobacteriota</taxon>
        <taxon>Cyanophyceae</taxon>
        <taxon>Gomontiellales</taxon>
        <taxon>Cyanothecaceae</taxon>
        <taxon>Cyanothece</taxon>
    </lineage>
</organism>
<evidence type="ECO:0008006" key="2">
    <source>
        <dbReference type="Google" id="ProtNLM"/>
    </source>
</evidence>
<dbReference type="PANTHER" id="PTHR39517:SF1">
    <property type="entry name" value="LIPID-A-DISACCHARIDE SYNTHASE"/>
    <property type="match status" value="1"/>
</dbReference>
<dbReference type="PANTHER" id="PTHR39517">
    <property type="entry name" value="SLL0192 PROTEIN"/>
    <property type="match status" value="1"/>
</dbReference>
<evidence type="ECO:0000313" key="1">
    <source>
        <dbReference type="EMBL" id="ACL44755.1"/>
    </source>
</evidence>
<sequence>MVSASKRILFISNGHGEDNHSSYVIRTLRQLAPELDIAALAIVGQGKAYRNLKVPLIGPTQDVPSGGFTYMNRLLLLKDIQAGLLGLTRRQFQAMRRYAPGCDLIMATGDTISQSFAYLSGRPFVSFISCLSSLYEGRLNLDLLLKFYFASPRCLAVFTRDPYTAEDLSKQGIKKVKFGGIPSLDHLVPTGKDLGLNPAVPMLALLPGSRLPEAVRNFQLQLDWVREIAQLFPPQAIQFRAALVPGLMTQLGEIADTKGWHYQDGKLSSTLPDGSTVEVGCYSDAFSDILHACTLVLGMAGLAVDQAVGLGKPVIQVAGQGPQFTYAFAEAQDRLLGLSAQTIGDRPATPEILRQAAQCVVKTLQDQAYLQACQQEGRDRLGRLGASDRMAQFLLSALNHRRLP</sequence>
<dbReference type="InterPro" id="IPR019994">
    <property type="entry name" value="Lipid-A-disac_synthase-rel_put"/>
</dbReference>
<dbReference type="STRING" id="395961.Cyan7425_2397"/>
<gene>
    <name evidence="1" type="ordered locus">Cyan7425_2397</name>
</gene>
<dbReference type="KEGG" id="cyn:Cyan7425_2397"/>
<name>B8HX64_CYAP4</name>
<dbReference type="SUPFAM" id="SSF53756">
    <property type="entry name" value="UDP-Glycosyltransferase/glycogen phosphorylase"/>
    <property type="match status" value="1"/>
</dbReference>
<dbReference type="OrthoDB" id="29253at2"/>
<reference evidence="1" key="1">
    <citation type="submission" date="2009-01" db="EMBL/GenBank/DDBJ databases">
        <title>Complete sequence of chromosome Cyanothece sp. PCC 7425.</title>
        <authorList>
            <consortium name="US DOE Joint Genome Institute"/>
            <person name="Lucas S."/>
            <person name="Copeland A."/>
            <person name="Lapidus A."/>
            <person name="Glavina del Rio T."/>
            <person name="Dalin E."/>
            <person name="Tice H."/>
            <person name="Bruce D."/>
            <person name="Goodwin L."/>
            <person name="Pitluck S."/>
            <person name="Sims D."/>
            <person name="Meineke L."/>
            <person name="Brettin T."/>
            <person name="Detter J.C."/>
            <person name="Han C."/>
            <person name="Larimer F."/>
            <person name="Land M."/>
            <person name="Hauser L."/>
            <person name="Kyrpides N."/>
            <person name="Ovchinnikova G."/>
            <person name="Liberton M."/>
            <person name="Stoeckel J."/>
            <person name="Banerjee A."/>
            <person name="Singh A."/>
            <person name="Page L."/>
            <person name="Sato H."/>
            <person name="Zhao L."/>
            <person name="Sherman L."/>
            <person name="Pakrasi H."/>
            <person name="Richardson P."/>
        </authorList>
    </citation>
    <scope>NUCLEOTIDE SEQUENCE</scope>
    <source>
        <strain evidence="1">PCC 7425</strain>
    </source>
</reference>
<dbReference type="NCBIfam" id="TIGR03492">
    <property type="entry name" value="lipid-A-disaccharide synthase-related protein"/>
    <property type="match status" value="1"/>
</dbReference>